<dbReference type="InterPro" id="IPR054243">
    <property type="entry name" value="DUF6970"/>
</dbReference>
<name>A0A1I7KFL9_9BACT</name>
<evidence type="ECO:0000313" key="3">
    <source>
        <dbReference type="Proteomes" id="UP000182491"/>
    </source>
</evidence>
<keyword evidence="3" id="KW-1185">Reference proteome</keyword>
<feature type="domain" description="DUF6970" evidence="1">
    <location>
        <begin position="58"/>
        <end position="111"/>
    </location>
</feature>
<organism evidence="2 3">
    <name type="scientific">Pontibacter akesuensis</name>
    <dbReference type="NCBI Taxonomy" id="388950"/>
    <lineage>
        <taxon>Bacteria</taxon>
        <taxon>Pseudomonadati</taxon>
        <taxon>Bacteroidota</taxon>
        <taxon>Cytophagia</taxon>
        <taxon>Cytophagales</taxon>
        <taxon>Hymenobacteraceae</taxon>
        <taxon>Pontibacter</taxon>
    </lineage>
</organism>
<dbReference type="EMBL" id="FPCA01000005">
    <property type="protein sequence ID" value="SFU96247.1"/>
    <property type="molecule type" value="Genomic_DNA"/>
</dbReference>
<sequence>MKTRITTILAFMFFLFLGVSCDKEDDVTCVQDCLETYLEQNEMVPYQGEDPGCKFYLTLYEYKRKQYYVLGNHCADMVVYPTDCNGNKLCEAAGDATCADFYENAKYIGIVGIQK</sequence>
<protein>
    <recommendedName>
        <fullName evidence="1">DUF6970 domain-containing protein</fullName>
    </recommendedName>
</protein>
<evidence type="ECO:0000313" key="2">
    <source>
        <dbReference type="EMBL" id="SFU96247.1"/>
    </source>
</evidence>
<reference evidence="3" key="1">
    <citation type="submission" date="2016-10" db="EMBL/GenBank/DDBJ databases">
        <authorList>
            <person name="Varghese N."/>
        </authorList>
    </citation>
    <scope>NUCLEOTIDE SEQUENCE [LARGE SCALE GENOMIC DNA]</scope>
    <source>
        <strain evidence="3">DSM 18820</strain>
    </source>
</reference>
<evidence type="ECO:0000259" key="1">
    <source>
        <dbReference type="Pfam" id="PF22311"/>
    </source>
</evidence>
<gene>
    <name evidence="2" type="ORF">SAMN04487941_3674</name>
</gene>
<dbReference type="Pfam" id="PF22311">
    <property type="entry name" value="DUF6970"/>
    <property type="match status" value="1"/>
</dbReference>
<proteinExistence type="predicted"/>
<dbReference type="AlphaFoldDB" id="A0A1I7KFL9"/>
<dbReference type="RefSeq" id="WP_139237226.1">
    <property type="nucleotide sequence ID" value="NZ_BMXC01000006.1"/>
</dbReference>
<dbReference type="OrthoDB" id="894051at2"/>
<dbReference type="Proteomes" id="UP000182491">
    <property type="component" value="Unassembled WGS sequence"/>
</dbReference>
<accession>A0A1I7KFL9</accession>
<dbReference type="PROSITE" id="PS51257">
    <property type="entry name" value="PROKAR_LIPOPROTEIN"/>
    <property type="match status" value="1"/>
</dbReference>